<dbReference type="Pfam" id="PF00528">
    <property type="entry name" value="BPD_transp_1"/>
    <property type="match status" value="1"/>
</dbReference>
<evidence type="ECO:0000256" key="1">
    <source>
        <dbReference type="ARBA" id="ARBA00004651"/>
    </source>
</evidence>
<keyword evidence="2 7" id="KW-0813">Transport</keyword>
<dbReference type="GO" id="GO:0048473">
    <property type="term" value="P:D-methionine transmembrane transport"/>
    <property type="evidence" value="ECO:0007669"/>
    <property type="project" value="TreeGrafter"/>
</dbReference>
<evidence type="ECO:0000256" key="4">
    <source>
        <dbReference type="ARBA" id="ARBA00022692"/>
    </source>
</evidence>
<evidence type="ECO:0000313" key="9">
    <source>
        <dbReference type="EMBL" id="NIZ69363.1"/>
    </source>
</evidence>
<feature type="transmembrane region" description="Helical" evidence="7">
    <location>
        <begin position="91"/>
        <end position="112"/>
    </location>
</feature>
<dbReference type="GO" id="GO:0005886">
    <property type="term" value="C:plasma membrane"/>
    <property type="evidence" value="ECO:0007669"/>
    <property type="project" value="UniProtKB-SubCell"/>
</dbReference>
<name>A0A968GF51_9SPIO</name>
<dbReference type="EMBL" id="JAATLM010000001">
    <property type="protein sequence ID" value="NIZ69363.1"/>
    <property type="molecule type" value="Genomic_DNA"/>
</dbReference>
<dbReference type="Proteomes" id="UP000778951">
    <property type="component" value="Unassembled WGS sequence"/>
</dbReference>
<dbReference type="InterPro" id="IPR035906">
    <property type="entry name" value="MetI-like_sf"/>
</dbReference>
<evidence type="ECO:0000259" key="8">
    <source>
        <dbReference type="PROSITE" id="PS50928"/>
    </source>
</evidence>
<dbReference type="PANTHER" id="PTHR30450:SF1">
    <property type="entry name" value="D-METHIONINE TRANSPORT SYSTEM PERMEASE PROTEIN METI-RELATED"/>
    <property type="match status" value="1"/>
</dbReference>
<comment type="similarity">
    <text evidence="7">Belongs to the binding-protein-dependent transport system permease family.</text>
</comment>
<dbReference type="InterPro" id="IPR051322">
    <property type="entry name" value="AA_ABC_Transporter_Permease"/>
</dbReference>
<protein>
    <submittedName>
        <fullName evidence="9">ABC transporter permease</fullName>
    </submittedName>
</protein>
<keyword evidence="4 7" id="KW-0812">Transmembrane</keyword>
<feature type="domain" description="ABC transmembrane type-1" evidence="8">
    <location>
        <begin position="13"/>
        <end position="206"/>
    </location>
</feature>
<accession>A0A968GF51</accession>
<dbReference type="SUPFAM" id="SSF161098">
    <property type="entry name" value="MetI-like"/>
    <property type="match status" value="1"/>
</dbReference>
<evidence type="ECO:0000313" key="10">
    <source>
        <dbReference type="Proteomes" id="UP000778951"/>
    </source>
</evidence>
<reference evidence="9" key="1">
    <citation type="submission" date="2020-03" db="EMBL/GenBank/DDBJ databases">
        <title>Spirochaetal bacteria isolated from arthropods constitute a novel genus Entomospira genus novum within the order Spirochaetales.</title>
        <authorList>
            <person name="Grana-Miraglia L."/>
            <person name="Sikutova S."/>
            <person name="Fingerle V."/>
            <person name="Sing A."/>
            <person name="Castillo-Ramirez S."/>
            <person name="Margos G."/>
            <person name="Rudolf I."/>
        </authorList>
    </citation>
    <scope>NUCLEOTIDE SEQUENCE</scope>
    <source>
        <strain evidence="9">BR149</strain>
    </source>
</reference>
<proteinExistence type="inferred from homology"/>
<keyword evidence="6 7" id="KW-0472">Membrane</keyword>
<dbReference type="PANTHER" id="PTHR30450">
    <property type="entry name" value="ABC TRANSPORTER PERMEASE"/>
    <property type="match status" value="1"/>
</dbReference>
<dbReference type="PROSITE" id="PS50928">
    <property type="entry name" value="ABC_TM1"/>
    <property type="match status" value="1"/>
</dbReference>
<evidence type="ECO:0000256" key="5">
    <source>
        <dbReference type="ARBA" id="ARBA00022989"/>
    </source>
</evidence>
<keyword evidence="10" id="KW-1185">Reference proteome</keyword>
<comment type="caution">
    <text evidence="9">The sequence shown here is derived from an EMBL/GenBank/DDBJ whole genome shotgun (WGS) entry which is preliminary data.</text>
</comment>
<evidence type="ECO:0000256" key="6">
    <source>
        <dbReference type="ARBA" id="ARBA00023136"/>
    </source>
</evidence>
<dbReference type="RefSeq" id="WP_167695456.1">
    <property type="nucleotide sequence ID" value="NZ_CP118181.1"/>
</dbReference>
<keyword evidence="3" id="KW-1003">Cell membrane</keyword>
<evidence type="ECO:0000256" key="2">
    <source>
        <dbReference type="ARBA" id="ARBA00022448"/>
    </source>
</evidence>
<organism evidence="9 10">
    <name type="scientific">Entomospira culicis</name>
    <dbReference type="NCBI Taxonomy" id="2719989"/>
    <lineage>
        <taxon>Bacteria</taxon>
        <taxon>Pseudomonadati</taxon>
        <taxon>Spirochaetota</taxon>
        <taxon>Spirochaetia</taxon>
        <taxon>Spirochaetales</taxon>
        <taxon>Spirochaetaceae</taxon>
        <taxon>Entomospira</taxon>
    </lineage>
</organism>
<keyword evidence="5 7" id="KW-1133">Transmembrane helix</keyword>
<evidence type="ECO:0000256" key="7">
    <source>
        <dbReference type="RuleBase" id="RU363032"/>
    </source>
</evidence>
<comment type="subcellular location">
    <subcellularLocation>
        <location evidence="1 7">Cell membrane</location>
        <topology evidence="1 7">Multi-pass membrane protein</topology>
    </subcellularLocation>
</comment>
<dbReference type="CDD" id="cd06261">
    <property type="entry name" value="TM_PBP2"/>
    <property type="match status" value="1"/>
</dbReference>
<dbReference type="Gene3D" id="1.10.3720.10">
    <property type="entry name" value="MetI-like"/>
    <property type="match status" value="1"/>
</dbReference>
<sequence length="217" mass="23506">MSANHWRILFQSLGETLLLIGIVGAFALVLGTILGIILFASQERSIAYHRPAFIFLNAIINTLRAIPFVILLIIMLPITAHIMGTILGYKAALPALIVAVVPFFARIVYLALDGVPKGVIEAMQAMGLARARMLWLLIQEARSAIIAGFTITLVTLVGFIAAATVIGTGGLGATAYNHGFLRNNLPLMYTATLLMILLVFALQFLGDMVVKFLKKKE</sequence>
<feature type="transmembrane region" description="Helical" evidence="7">
    <location>
        <begin position="186"/>
        <end position="206"/>
    </location>
</feature>
<gene>
    <name evidence="9" type="ORF">HCT48_03930</name>
</gene>
<feature type="transmembrane region" description="Helical" evidence="7">
    <location>
        <begin position="16"/>
        <end position="40"/>
    </location>
</feature>
<evidence type="ECO:0000256" key="3">
    <source>
        <dbReference type="ARBA" id="ARBA00022475"/>
    </source>
</evidence>
<feature type="transmembrane region" description="Helical" evidence="7">
    <location>
        <begin position="52"/>
        <end position="79"/>
    </location>
</feature>
<dbReference type="AlphaFoldDB" id="A0A968GF51"/>
<feature type="transmembrane region" description="Helical" evidence="7">
    <location>
        <begin position="133"/>
        <end position="166"/>
    </location>
</feature>
<dbReference type="InterPro" id="IPR000515">
    <property type="entry name" value="MetI-like"/>
</dbReference>